<dbReference type="InterPro" id="IPR036259">
    <property type="entry name" value="MFS_trans_sf"/>
</dbReference>
<feature type="transmembrane region" description="Helical" evidence="8">
    <location>
        <begin position="215"/>
        <end position="240"/>
    </location>
</feature>
<dbReference type="Proteomes" id="UP000468735">
    <property type="component" value="Unassembled WGS sequence"/>
</dbReference>
<dbReference type="PANTHER" id="PTHR23517:SF2">
    <property type="entry name" value="MULTIDRUG RESISTANCE PROTEIN MDTH"/>
    <property type="match status" value="1"/>
</dbReference>
<evidence type="ECO:0000256" key="5">
    <source>
        <dbReference type="ARBA" id="ARBA00022989"/>
    </source>
</evidence>
<dbReference type="Gene3D" id="1.20.1250.20">
    <property type="entry name" value="MFS general substrate transporter like domains"/>
    <property type="match status" value="1"/>
</dbReference>
<feature type="transmembrane region" description="Helical" evidence="8">
    <location>
        <begin position="21"/>
        <end position="45"/>
    </location>
</feature>
<feature type="transmembrane region" description="Helical" evidence="8">
    <location>
        <begin position="349"/>
        <end position="371"/>
    </location>
</feature>
<feature type="transmembrane region" description="Helical" evidence="8">
    <location>
        <begin position="51"/>
        <end position="73"/>
    </location>
</feature>
<dbReference type="RefSeq" id="WP_151565356.1">
    <property type="nucleotide sequence ID" value="NZ_WBMT01000016.1"/>
</dbReference>
<feature type="transmembrane region" description="Helical" evidence="8">
    <location>
        <begin position="309"/>
        <end position="328"/>
    </location>
</feature>
<dbReference type="GO" id="GO:0022857">
    <property type="term" value="F:transmembrane transporter activity"/>
    <property type="evidence" value="ECO:0007669"/>
    <property type="project" value="InterPro"/>
</dbReference>
<keyword evidence="10" id="KW-1185">Reference proteome</keyword>
<reference evidence="9 10" key="1">
    <citation type="submission" date="2019-09" db="EMBL/GenBank/DDBJ databases">
        <title>Actinomadura physcomitrii sp. nov., a novel actinomycete isolated from moss [Physcomitrium sphaericum (Ludw) Fuernr].</title>
        <authorList>
            <person name="Zhuang X."/>
            <person name="Liu C."/>
        </authorList>
    </citation>
    <scope>NUCLEOTIDE SEQUENCE [LARGE SCALE GENOMIC DNA]</scope>
    <source>
        <strain evidence="9 10">HMC1</strain>
    </source>
</reference>
<dbReference type="GO" id="GO:0005886">
    <property type="term" value="C:plasma membrane"/>
    <property type="evidence" value="ECO:0007669"/>
    <property type="project" value="UniProtKB-SubCell"/>
</dbReference>
<keyword evidence="5 8" id="KW-1133">Transmembrane helix</keyword>
<evidence type="ECO:0000313" key="10">
    <source>
        <dbReference type="Proteomes" id="UP000468735"/>
    </source>
</evidence>
<feature type="transmembrane region" description="Helical" evidence="8">
    <location>
        <begin position="246"/>
        <end position="270"/>
    </location>
</feature>
<comment type="caution">
    <text evidence="9">The sequence shown here is derived from an EMBL/GenBank/DDBJ whole genome shotgun (WGS) entry which is preliminary data.</text>
</comment>
<proteinExistence type="predicted"/>
<comment type="subcellular location">
    <subcellularLocation>
        <location evidence="1">Cell membrane</location>
        <topology evidence="1">Multi-pass membrane protein</topology>
    </subcellularLocation>
</comment>
<dbReference type="InterPro" id="IPR011701">
    <property type="entry name" value="MFS"/>
</dbReference>
<accession>A0A6H9YM32</accession>
<keyword evidence="6 8" id="KW-0472">Membrane</keyword>
<evidence type="ECO:0000256" key="4">
    <source>
        <dbReference type="ARBA" id="ARBA00022692"/>
    </source>
</evidence>
<dbReference type="SUPFAM" id="SSF103473">
    <property type="entry name" value="MFS general substrate transporter"/>
    <property type="match status" value="1"/>
</dbReference>
<name>A0A6H9YM32_9ACTN</name>
<dbReference type="AlphaFoldDB" id="A0A6H9YM32"/>
<organism evidence="9 10">
    <name type="scientific">Actinomadura rudentiformis</name>
    <dbReference type="NCBI Taxonomy" id="359158"/>
    <lineage>
        <taxon>Bacteria</taxon>
        <taxon>Bacillati</taxon>
        <taxon>Actinomycetota</taxon>
        <taxon>Actinomycetes</taxon>
        <taxon>Streptosporangiales</taxon>
        <taxon>Thermomonosporaceae</taxon>
        <taxon>Actinomadura</taxon>
    </lineage>
</organism>
<evidence type="ECO:0000256" key="7">
    <source>
        <dbReference type="SAM" id="MobiDB-lite"/>
    </source>
</evidence>
<evidence type="ECO:0000256" key="2">
    <source>
        <dbReference type="ARBA" id="ARBA00022448"/>
    </source>
</evidence>
<feature type="transmembrane region" description="Helical" evidence="8">
    <location>
        <begin position="377"/>
        <end position="396"/>
    </location>
</feature>
<sequence>MHAITSRFVPPSGAPRVLATAQLAGSLGDGAFLVCSALFFIRVVGMSPSQIGLGLTIAWAVGSFAGVPLGALADRRGPRGTAIMLALATAGSVAAFLTVRAFVPFILVACLYASFQSGLGAARQALLAGLVEPGRRTEARAFMQSTANAGLAIGAALGGLALQLDSEGAYLAVFTVDAVAFLITGAVLTRLPAVPPAPPAEGGEPKLAVLRDRPYAVLTLINTVMLLYMPMLGLVMPLWVVERTDAPRWLVSAMLVINTVCVVLFQVRVARGVTGLPSATRFVRLAGLIMLACCTVFALSAYGSSAWPAALILLAGIVLQVAGEMFLASGAWEISFGLAPARQQGQYQGFFGMGIPLARMLGPILLTTLIMGWGAPGWLVLGVIFLAAGFAMTPAVRWAERTRPASALETTAPGPQPAPGTQRLLTAGPRHR</sequence>
<evidence type="ECO:0000256" key="8">
    <source>
        <dbReference type="SAM" id="Phobius"/>
    </source>
</evidence>
<evidence type="ECO:0000256" key="1">
    <source>
        <dbReference type="ARBA" id="ARBA00004651"/>
    </source>
</evidence>
<feature type="transmembrane region" description="Helical" evidence="8">
    <location>
        <begin position="142"/>
        <end position="162"/>
    </location>
</feature>
<evidence type="ECO:0000313" key="9">
    <source>
        <dbReference type="EMBL" id="KAB2344329.1"/>
    </source>
</evidence>
<keyword evidence="4 8" id="KW-0812">Transmembrane</keyword>
<evidence type="ECO:0000256" key="3">
    <source>
        <dbReference type="ARBA" id="ARBA00022475"/>
    </source>
</evidence>
<dbReference type="Pfam" id="PF07690">
    <property type="entry name" value="MFS_1"/>
    <property type="match status" value="1"/>
</dbReference>
<feature type="region of interest" description="Disordered" evidence="7">
    <location>
        <begin position="408"/>
        <end position="432"/>
    </location>
</feature>
<feature type="transmembrane region" description="Helical" evidence="8">
    <location>
        <begin position="282"/>
        <end position="303"/>
    </location>
</feature>
<evidence type="ECO:0000256" key="6">
    <source>
        <dbReference type="ARBA" id="ARBA00023136"/>
    </source>
</evidence>
<feature type="transmembrane region" description="Helical" evidence="8">
    <location>
        <begin position="168"/>
        <end position="188"/>
    </location>
</feature>
<dbReference type="EMBL" id="WBMT01000016">
    <property type="protein sequence ID" value="KAB2344329.1"/>
    <property type="molecule type" value="Genomic_DNA"/>
</dbReference>
<keyword evidence="2" id="KW-0813">Transport</keyword>
<dbReference type="InterPro" id="IPR050171">
    <property type="entry name" value="MFS_Transporters"/>
</dbReference>
<keyword evidence="3" id="KW-1003">Cell membrane</keyword>
<protein>
    <submittedName>
        <fullName evidence="9">MFS transporter</fullName>
    </submittedName>
</protein>
<dbReference type="OrthoDB" id="6803299at2"/>
<gene>
    <name evidence="9" type="ORF">F8566_30765</name>
</gene>
<dbReference type="PANTHER" id="PTHR23517">
    <property type="entry name" value="RESISTANCE PROTEIN MDTM, PUTATIVE-RELATED-RELATED"/>
    <property type="match status" value="1"/>
</dbReference>